<proteinExistence type="predicted"/>
<organism evidence="1 2">
    <name type="scientific">Aphidius gifuensis</name>
    <name type="common">Parasitoid wasp</name>
    <dbReference type="NCBI Taxonomy" id="684658"/>
    <lineage>
        <taxon>Eukaryota</taxon>
        <taxon>Metazoa</taxon>
        <taxon>Ecdysozoa</taxon>
        <taxon>Arthropoda</taxon>
        <taxon>Hexapoda</taxon>
        <taxon>Insecta</taxon>
        <taxon>Pterygota</taxon>
        <taxon>Neoptera</taxon>
        <taxon>Endopterygota</taxon>
        <taxon>Hymenoptera</taxon>
        <taxon>Apocrita</taxon>
        <taxon>Ichneumonoidea</taxon>
        <taxon>Braconidae</taxon>
        <taxon>Aphidiinae</taxon>
        <taxon>Aphidius</taxon>
    </lineage>
</organism>
<accession>A0A834XWV4</accession>
<comment type="caution">
    <text evidence="1">The sequence shown here is derived from an EMBL/GenBank/DDBJ whole genome shotgun (WGS) entry which is preliminary data.</text>
</comment>
<sequence length="132" mass="15088">MDSFYPSTKLMVEIRTSYQDCADRITFNKAELSQKVAQKIEEGIKLKVKLNEIKMNCFLKYRKSSNPDDMKICLKNDGILVAGGYLKEVRSLSLEGYAESQAYKCIEEPIIRHRTDKTLVANAQTCEKNRVG</sequence>
<evidence type="ECO:0000313" key="1">
    <source>
        <dbReference type="EMBL" id="KAF7992634.1"/>
    </source>
</evidence>
<name>A0A834XWV4_APHGI</name>
<evidence type="ECO:0000313" key="2">
    <source>
        <dbReference type="Proteomes" id="UP000639338"/>
    </source>
</evidence>
<gene>
    <name evidence="1" type="ORF">HCN44_004978</name>
</gene>
<reference evidence="1 2" key="1">
    <citation type="submission" date="2020-08" db="EMBL/GenBank/DDBJ databases">
        <title>Aphidius gifuensis genome sequencing and assembly.</title>
        <authorList>
            <person name="Du Z."/>
        </authorList>
    </citation>
    <scope>NUCLEOTIDE SEQUENCE [LARGE SCALE GENOMIC DNA]</scope>
    <source>
        <strain evidence="1">YNYX2018</strain>
        <tissue evidence="1">Adults</tissue>
    </source>
</reference>
<protein>
    <submittedName>
        <fullName evidence="1">Uncharacterized protein</fullName>
    </submittedName>
</protein>
<dbReference type="EMBL" id="JACMRX010000003">
    <property type="protein sequence ID" value="KAF7992634.1"/>
    <property type="molecule type" value="Genomic_DNA"/>
</dbReference>
<dbReference type="AlphaFoldDB" id="A0A834XWV4"/>
<keyword evidence="2" id="KW-1185">Reference proteome</keyword>
<dbReference type="Proteomes" id="UP000639338">
    <property type="component" value="Unassembled WGS sequence"/>
</dbReference>